<sequence>MSPPPPAKRLPPALRRRPRSKSRNISKKFADEIYRCDHSKRNRPGHFDCGTGMRVRYVKDLNTSSEALIQTRRKNWHKRFKDIGLSSPVKQSIEANHRSKG</sequence>
<accession>A0A915DU07</accession>
<reference evidence="3" key="1">
    <citation type="submission" date="2022-11" db="UniProtKB">
        <authorList>
            <consortium name="WormBaseParasite"/>
        </authorList>
    </citation>
    <scope>IDENTIFICATION</scope>
</reference>
<name>A0A915DU07_9BILA</name>
<evidence type="ECO:0000313" key="2">
    <source>
        <dbReference type="Proteomes" id="UP000887574"/>
    </source>
</evidence>
<feature type="compositionally biased region" description="Basic residues" evidence="1">
    <location>
        <begin position="14"/>
        <end position="26"/>
    </location>
</feature>
<dbReference type="WBParaSite" id="jg22813">
    <property type="protein sequence ID" value="jg22813"/>
    <property type="gene ID" value="jg22813"/>
</dbReference>
<feature type="region of interest" description="Disordered" evidence="1">
    <location>
        <begin position="1"/>
        <end position="27"/>
    </location>
</feature>
<dbReference type="AlphaFoldDB" id="A0A915DU07"/>
<proteinExistence type="predicted"/>
<dbReference type="Proteomes" id="UP000887574">
    <property type="component" value="Unplaced"/>
</dbReference>
<keyword evidence="2" id="KW-1185">Reference proteome</keyword>
<protein>
    <submittedName>
        <fullName evidence="3">Uncharacterized protein</fullName>
    </submittedName>
</protein>
<organism evidence="2 3">
    <name type="scientific">Ditylenchus dipsaci</name>
    <dbReference type="NCBI Taxonomy" id="166011"/>
    <lineage>
        <taxon>Eukaryota</taxon>
        <taxon>Metazoa</taxon>
        <taxon>Ecdysozoa</taxon>
        <taxon>Nematoda</taxon>
        <taxon>Chromadorea</taxon>
        <taxon>Rhabditida</taxon>
        <taxon>Tylenchina</taxon>
        <taxon>Tylenchomorpha</taxon>
        <taxon>Sphaerularioidea</taxon>
        <taxon>Anguinidae</taxon>
        <taxon>Anguininae</taxon>
        <taxon>Ditylenchus</taxon>
    </lineage>
</organism>
<evidence type="ECO:0000313" key="3">
    <source>
        <dbReference type="WBParaSite" id="jg22813"/>
    </source>
</evidence>
<evidence type="ECO:0000256" key="1">
    <source>
        <dbReference type="SAM" id="MobiDB-lite"/>
    </source>
</evidence>